<dbReference type="Pfam" id="PF00205">
    <property type="entry name" value="TPP_enzyme_M"/>
    <property type="match status" value="1"/>
</dbReference>
<keyword evidence="9" id="KW-1185">Reference proteome</keyword>
<dbReference type="PROSITE" id="PS00187">
    <property type="entry name" value="TPP_ENZYMES"/>
    <property type="match status" value="1"/>
</dbReference>
<reference evidence="8 9" key="1">
    <citation type="submission" date="2019-08" db="EMBL/GenBank/DDBJ databases">
        <title>Aureimonas fodiniaquatilis sp. nov., isolated from a coal mine wastewater.</title>
        <authorList>
            <person name="Kim W."/>
        </authorList>
    </citation>
    <scope>NUCLEOTIDE SEQUENCE [LARGE SCALE GENOMIC DNA]</scope>
    <source>
        <strain evidence="8 9">CAU 1482</strain>
    </source>
</reference>
<proteinExistence type="inferred from homology"/>
<dbReference type="RefSeq" id="WP_149301347.1">
    <property type="nucleotide sequence ID" value="NZ_VTWH01000004.1"/>
</dbReference>
<dbReference type="GO" id="GO:0009097">
    <property type="term" value="P:isoleucine biosynthetic process"/>
    <property type="evidence" value="ECO:0007669"/>
    <property type="project" value="TreeGrafter"/>
</dbReference>
<name>A0A5B0DQL2_9HYPH</name>
<dbReference type="CDD" id="cd07035">
    <property type="entry name" value="TPP_PYR_POX_like"/>
    <property type="match status" value="1"/>
</dbReference>
<feature type="domain" description="Thiamine pyrophosphate enzyme N-terminal TPP-binding" evidence="7">
    <location>
        <begin position="9"/>
        <end position="120"/>
    </location>
</feature>
<dbReference type="GO" id="GO:0003984">
    <property type="term" value="F:acetolactate synthase activity"/>
    <property type="evidence" value="ECO:0007669"/>
    <property type="project" value="TreeGrafter"/>
</dbReference>
<dbReference type="Gene3D" id="3.40.50.1220">
    <property type="entry name" value="TPP-binding domain"/>
    <property type="match status" value="1"/>
</dbReference>
<dbReference type="CDD" id="cd00568">
    <property type="entry name" value="TPP_enzymes"/>
    <property type="match status" value="1"/>
</dbReference>
<evidence type="ECO:0000256" key="1">
    <source>
        <dbReference type="ARBA" id="ARBA00001964"/>
    </source>
</evidence>
<comment type="caution">
    <text evidence="8">The sequence shown here is derived from an EMBL/GenBank/DDBJ whole genome shotgun (WGS) entry which is preliminary data.</text>
</comment>
<dbReference type="GO" id="GO:0030976">
    <property type="term" value="F:thiamine pyrophosphate binding"/>
    <property type="evidence" value="ECO:0007669"/>
    <property type="project" value="InterPro"/>
</dbReference>
<dbReference type="PANTHER" id="PTHR18968">
    <property type="entry name" value="THIAMINE PYROPHOSPHATE ENZYMES"/>
    <property type="match status" value="1"/>
</dbReference>
<gene>
    <name evidence="8" type="ORF">FPY71_16155</name>
</gene>
<dbReference type="SUPFAM" id="SSF52518">
    <property type="entry name" value="Thiamin diphosphate-binding fold (THDP-binding)"/>
    <property type="match status" value="2"/>
</dbReference>
<organism evidence="8 9">
    <name type="scientific">Aureimonas fodinaquatilis</name>
    <dbReference type="NCBI Taxonomy" id="2565783"/>
    <lineage>
        <taxon>Bacteria</taxon>
        <taxon>Pseudomonadati</taxon>
        <taxon>Pseudomonadota</taxon>
        <taxon>Alphaproteobacteria</taxon>
        <taxon>Hyphomicrobiales</taxon>
        <taxon>Aurantimonadaceae</taxon>
        <taxon>Aureimonas</taxon>
    </lineage>
</organism>
<evidence type="ECO:0000313" key="9">
    <source>
        <dbReference type="Proteomes" id="UP000324738"/>
    </source>
</evidence>
<dbReference type="Pfam" id="PF02776">
    <property type="entry name" value="TPP_enzyme_N"/>
    <property type="match status" value="1"/>
</dbReference>
<comment type="cofactor">
    <cofactor evidence="1">
        <name>thiamine diphosphate</name>
        <dbReference type="ChEBI" id="CHEBI:58937"/>
    </cofactor>
</comment>
<evidence type="ECO:0000259" key="7">
    <source>
        <dbReference type="Pfam" id="PF02776"/>
    </source>
</evidence>
<dbReference type="GO" id="GO:0005948">
    <property type="term" value="C:acetolactate synthase complex"/>
    <property type="evidence" value="ECO:0007669"/>
    <property type="project" value="TreeGrafter"/>
</dbReference>
<dbReference type="GO" id="GO:0050660">
    <property type="term" value="F:flavin adenine dinucleotide binding"/>
    <property type="evidence" value="ECO:0007669"/>
    <property type="project" value="TreeGrafter"/>
</dbReference>
<dbReference type="GO" id="GO:0000287">
    <property type="term" value="F:magnesium ion binding"/>
    <property type="evidence" value="ECO:0007669"/>
    <property type="project" value="InterPro"/>
</dbReference>
<dbReference type="InterPro" id="IPR011766">
    <property type="entry name" value="TPP_enzyme_TPP-bd"/>
</dbReference>
<comment type="similarity">
    <text evidence="2 4">Belongs to the TPP enzyme family.</text>
</comment>
<evidence type="ECO:0000313" key="8">
    <source>
        <dbReference type="EMBL" id="KAA0969074.1"/>
    </source>
</evidence>
<dbReference type="OrthoDB" id="4494979at2"/>
<evidence type="ECO:0000259" key="5">
    <source>
        <dbReference type="Pfam" id="PF00205"/>
    </source>
</evidence>
<evidence type="ECO:0000259" key="6">
    <source>
        <dbReference type="Pfam" id="PF02775"/>
    </source>
</evidence>
<feature type="domain" description="Thiamine pyrophosphate enzyme central" evidence="5">
    <location>
        <begin position="204"/>
        <end position="339"/>
    </location>
</feature>
<dbReference type="InterPro" id="IPR012001">
    <property type="entry name" value="Thiamin_PyroP_enz_TPP-bd_dom"/>
</dbReference>
<dbReference type="InterPro" id="IPR045229">
    <property type="entry name" value="TPP_enz"/>
</dbReference>
<dbReference type="InterPro" id="IPR000399">
    <property type="entry name" value="TPP-bd_CS"/>
</dbReference>
<dbReference type="Pfam" id="PF02775">
    <property type="entry name" value="TPP_enzyme_C"/>
    <property type="match status" value="1"/>
</dbReference>
<evidence type="ECO:0000256" key="2">
    <source>
        <dbReference type="ARBA" id="ARBA00007812"/>
    </source>
</evidence>
<dbReference type="GO" id="GO:0009099">
    <property type="term" value="P:L-valine biosynthetic process"/>
    <property type="evidence" value="ECO:0007669"/>
    <property type="project" value="TreeGrafter"/>
</dbReference>
<keyword evidence="3 4" id="KW-0786">Thiamine pyrophosphate</keyword>
<dbReference type="Gene3D" id="3.40.50.970">
    <property type="match status" value="2"/>
</dbReference>
<sequence>MNSRSGTVNGADLIVNHLVEAGMPYLFGVCGHGNVGFLDAAFKASDQIRTISVHHEQSAGYMADAYYKIKHEPVATFTSCGPGSCNLVIALAAAMMDSSAFLAITANVPTSQFNRMPFQETGLQFQGDFPSVIRPYVKRSFQPTRVDMVPLAVRQACQLLTSGRPGPVNLDVPLNVFVEEADVEAQPVAPQLNTRSPGDPAQLSKALDLLLGASRPVIVVGQGVLLSEASAELQEFAELTGIPVVTSPNAKGAVSERHPLCYGPVGRNGPYAANEATRHSDVMIAIGFSFDDRATSAWLDGYTFSRTTKLVQIDVDTTEIGKNYTPYMGIVGDARASLALLSEQARGRITGTENRYAGWINDLNGKRDLWNKYQNRFKDSQDMPLRPERLMDSLAKVVPENAIIASDVGVHHNWVIQLWETLRPRQLLHSWGFAAMGYATSGILGAKLAAPDRPCVAVCGDGSFLMTPHALATAVEYDIPVVWVVWNNYGYGSIRDLQKGFFGGRELATSFLHDKTSTPYSPDFTNLAHAFGVDSIRVDHASQLDDAINQAIAANKPYLVEVPVSGDIRPVGTGTWELPPLGHHEPNFLAAARSQGLL</sequence>
<evidence type="ECO:0000256" key="4">
    <source>
        <dbReference type="RuleBase" id="RU362132"/>
    </source>
</evidence>
<dbReference type="EMBL" id="VTWH01000004">
    <property type="protein sequence ID" value="KAA0969074.1"/>
    <property type="molecule type" value="Genomic_DNA"/>
</dbReference>
<dbReference type="Proteomes" id="UP000324738">
    <property type="component" value="Unassembled WGS sequence"/>
</dbReference>
<evidence type="ECO:0000256" key="3">
    <source>
        <dbReference type="ARBA" id="ARBA00023052"/>
    </source>
</evidence>
<dbReference type="AlphaFoldDB" id="A0A5B0DQL2"/>
<dbReference type="PANTHER" id="PTHR18968:SF13">
    <property type="entry name" value="ACETOLACTATE SYNTHASE CATALYTIC SUBUNIT, MITOCHONDRIAL"/>
    <property type="match status" value="1"/>
</dbReference>
<dbReference type="SUPFAM" id="SSF52467">
    <property type="entry name" value="DHS-like NAD/FAD-binding domain"/>
    <property type="match status" value="1"/>
</dbReference>
<protein>
    <submittedName>
        <fullName evidence="8">Thiamine pyrophosphate-binding protein</fullName>
    </submittedName>
</protein>
<dbReference type="InterPro" id="IPR012000">
    <property type="entry name" value="Thiamin_PyroP_enz_cen_dom"/>
</dbReference>
<dbReference type="InterPro" id="IPR029061">
    <property type="entry name" value="THDP-binding"/>
</dbReference>
<feature type="domain" description="Thiamine pyrophosphate enzyme TPP-binding" evidence="6">
    <location>
        <begin position="407"/>
        <end position="562"/>
    </location>
</feature>
<dbReference type="InterPro" id="IPR029035">
    <property type="entry name" value="DHS-like_NAD/FAD-binding_dom"/>
</dbReference>
<accession>A0A5B0DQL2</accession>